<organism evidence="1 2">
    <name type="scientific">Clostridium perfringens</name>
    <dbReference type="NCBI Taxonomy" id="1502"/>
    <lineage>
        <taxon>Bacteria</taxon>
        <taxon>Bacillati</taxon>
        <taxon>Bacillota</taxon>
        <taxon>Clostridia</taxon>
        <taxon>Eubacteriales</taxon>
        <taxon>Clostridiaceae</taxon>
        <taxon>Clostridium</taxon>
    </lineage>
</organism>
<dbReference type="InterPro" id="IPR023908">
    <property type="entry name" value="xxxLxxG_rpt"/>
</dbReference>
<gene>
    <name evidence="1" type="ORF">GNF83_15635</name>
</gene>
<proteinExistence type="predicted"/>
<feature type="non-terminal residue" evidence="1">
    <location>
        <position position="232"/>
    </location>
</feature>
<accession>A0AAW9KAA8</accession>
<sequence length="232" mass="23605">NEKVPELVDGANKLGDGSSQLVNGQVALNDGIGAAANGSQALNSGLGQLYGKVPTLSNGVNALAKGTGDLKAGTSVAAAGAKQLADGSKSLYNAYTGKIYPAVGQLKAGANELNKGINQLVSGVSDSTKSTAMIQNLLDRASKSTNNDEKNQLIQQAMQKTQEIQANAVKSAPEVKKLIEGASRLDNGLNGLYANLDPNTSEFGLGLKAIADNTGNLNAGLNKLNAGATQLN</sequence>
<protein>
    <recommendedName>
        <fullName evidence="3">YhgE/Pip domain-containing protein</fullName>
    </recommendedName>
</protein>
<dbReference type="NCBIfam" id="TIGR03057">
    <property type="entry name" value="xxxLxxG_by_4"/>
    <property type="match status" value="3"/>
</dbReference>
<comment type="caution">
    <text evidence="1">The sequence shown here is derived from an EMBL/GenBank/DDBJ whole genome shotgun (WGS) entry which is preliminary data.</text>
</comment>
<evidence type="ECO:0000313" key="1">
    <source>
        <dbReference type="EMBL" id="MDZ7542606.1"/>
    </source>
</evidence>
<feature type="non-terminal residue" evidence="1">
    <location>
        <position position="1"/>
    </location>
</feature>
<reference evidence="1" key="1">
    <citation type="submission" date="2019-11" db="EMBL/GenBank/DDBJ databases">
        <title>Characterization of Clostridium perfringens isolates from swine manure treated agricultural soils.</title>
        <authorList>
            <person name="Wushke S.T."/>
        </authorList>
    </citation>
    <scope>NUCLEOTIDE SEQUENCE</scope>
    <source>
        <strain evidence="1">X62</strain>
    </source>
</reference>
<dbReference type="EMBL" id="WNUR01000301">
    <property type="protein sequence ID" value="MDZ7542606.1"/>
    <property type="molecule type" value="Genomic_DNA"/>
</dbReference>
<dbReference type="AlphaFoldDB" id="A0AAW9KAA8"/>
<name>A0AAW9KAA8_CLOPF</name>
<dbReference type="Proteomes" id="UP001288944">
    <property type="component" value="Unassembled WGS sequence"/>
</dbReference>
<evidence type="ECO:0008006" key="3">
    <source>
        <dbReference type="Google" id="ProtNLM"/>
    </source>
</evidence>
<evidence type="ECO:0000313" key="2">
    <source>
        <dbReference type="Proteomes" id="UP001288944"/>
    </source>
</evidence>
<dbReference type="SUPFAM" id="SSF58104">
    <property type="entry name" value="Methyl-accepting chemotaxis protein (MCP) signaling domain"/>
    <property type="match status" value="1"/>
</dbReference>